<evidence type="ECO:0000256" key="6">
    <source>
        <dbReference type="SAM" id="MobiDB-lite"/>
    </source>
</evidence>
<evidence type="ECO:0000256" key="5">
    <source>
        <dbReference type="PROSITE-ProRule" id="PRU01023"/>
    </source>
</evidence>
<evidence type="ECO:0000256" key="2">
    <source>
        <dbReference type="ARBA" id="ARBA00022679"/>
    </source>
</evidence>
<evidence type="ECO:0000256" key="3">
    <source>
        <dbReference type="ARBA" id="ARBA00022691"/>
    </source>
</evidence>
<dbReference type="InterPro" id="IPR049560">
    <property type="entry name" value="MeTrfase_RsmB-F_NOP2_cat"/>
</dbReference>
<evidence type="ECO:0000256" key="1">
    <source>
        <dbReference type="ARBA" id="ARBA00022603"/>
    </source>
</evidence>
<dbReference type="VEuPathDB" id="PiroplasmaDB:BBOV_IV001770"/>
<evidence type="ECO:0000256" key="4">
    <source>
        <dbReference type="ARBA" id="ARBA00022884"/>
    </source>
</evidence>
<dbReference type="InterPro" id="IPR001678">
    <property type="entry name" value="MeTrfase_RsmB-F_NOP2_dom"/>
</dbReference>
<feature type="region of interest" description="Disordered" evidence="6">
    <location>
        <begin position="68"/>
        <end position="112"/>
    </location>
</feature>
<name>S6C990_BABBO</name>
<dbReference type="SUPFAM" id="SSF53335">
    <property type="entry name" value="S-adenosyl-L-methionine-dependent methyltransferases"/>
    <property type="match status" value="1"/>
</dbReference>
<feature type="compositionally biased region" description="Polar residues" evidence="6">
    <location>
        <begin position="75"/>
        <end position="87"/>
    </location>
</feature>
<feature type="binding site" evidence="5">
    <location>
        <position position="282"/>
    </location>
    <ligand>
        <name>S-adenosyl-L-methionine</name>
        <dbReference type="ChEBI" id="CHEBI:59789"/>
    </ligand>
</feature>
<dbReference type="GO" id="GO:0008173">
    <property type="term" value="F:RNA methyltransferase activity"/>
    <property type="evidence" value="ECO:0007669"/>
    <property type="project" value="InterPro"/>
</dbReference>
<accession>S6C990</accession>
<protein>
    <recommendedName>
        <fullName evidence="7">SAM-dependent MTase RsmB/NOP-type domain-containing protein</fullName>
    </recommendedName>
</protein>
<dbReference type="GO" id="GO:0001510">
    <property type="term" value="P:RNA methylation"/>
    <property type="evidence" value="ECO:0007669"/>
    <property type="project" value="InterPro"/>
</dbReference>
<dbReference type="InterPro" id="IPR023267">
    <property type="entry name" value="RCMT"/>
</dbReference>
<dbReference type="InterPro" id="IPR029063">
    <property type="entry name" value="SAM-dependent_MTases_sf"/>
</dbReference>
<comment type="similarity">
    <text evidence="5">Belongs to the class I-like SAM-binding methyltransferase superfamily. RsmB/NOP family.</text>
</comment>
<keyword evidence="3 5" id="KW-0949">S-adenosyl-L-methionine</keyword>
<dbReference type="Gene3D" id="3.40.50.150">
    <property type="entry name" value="Vaccinia Virus protein VP39"/>
    <property type="match status" value="1"/>
</dbReference>
<feature type="active site" description="Nucleophile" evidence="5">
    <location>
        <position position="344"/>
    </location>
</feature>
<dbReference type="AlphaFoldDB" id="S6C990"/>
<dbReference type="PRINTS" id="PR02008">
    <property type="entry name" value="RCMTFAMILY"/>
</dbReference>
<comment type="caution">
    <text evidence="5">Lacks conserved residue(s) required for the propagation of feature annotation.</text>
</comment>
<feature type="region of interest" description="Disordered" evidence="6">
    <location>
        <begin position="1"/>
        <end position="20"/>
    </location>
</feature>
<proteinExistence type="evidence at transcript level"/>
<gene>
    <name evidence="8" type="primary">BBOV_IV001770</name>
</gene>
<keyword evidence="4 5" id="KW-0694">RNA-binding</keyword>
<dbReference type="PRINTS" id="PR02010">
    <property type="entry name" value="RCMT9"/>
</dbReference>
<sequence>MRVNSVEQPEPKRSKRSSSDNNLEFKDECVVLPTKVRDWLLHIGVDERKYAQTLYQVEHGQKKRYYRYTSDRKSASSNTPLSDTTLTDGKANKDGCLEQESTHTDDVEGHIDRRFDNGGKISQCNQNSPKGVVSNDCSAFHVTKPDNIVSWLRDVELYECYSSIPEGTIGLDAASAAVVDALRLGELMHASSTRWILDMCCAPGGKLLGTVSALRNLNNGETKWKIIGLDTIKRRLDVCASFLKKESVPNTVSVHLQQCRGQDFVEFDGESMIGRFDRILIDAECTHEGSLRSVLRTLKYWGADSLESRFTLEHAENIIANQRELLIHAIKLLRPGGMIIYSTCSLHEEQNETLVANVVNQFADLKFRQLPTKYCEHCLPCSNRKDTWPAVSTELCLLKCSRESYLPDRSSNDHLCSNMDSPVCVRFDPLGPDTDGIFMVAITKL</sequence>
<evidence type="ECO:0000313" key="8">
    <source>
        <dbReference type="EMBL" id="BAN65235.1"/>
    </source>
</evidence>
<feature type="compositionally biased region" description="Basic and acidic residues" evidence="6">
    <location>
        <begin position="90"/>
        <end position="112"/>
    </location>
</feature>
<keyword evidence="1 5" id="KW-0489">Methyltransferase</keyword>
<dbReference type="PANTHER" id="PTHR22807">
    <property type="entry name" value="NOP2 YEAST -RELATED NOL1/NOP2/FMU SUN DOMAIN-CONTAINING"/>
    <property type="match status" value="1"/>
</dbReference>
<dbReference type="PANTHER" id="PTHR22807:SF16">
    <property type="entry name" value="SAM-DEPENDENT MTASE RSMB_NOP-TYPE DOMAIN-CONTAINING PROTEIN"/>
    <property type="match status" value="1"/>
</dbReference>
<feature type="binding site" evidence="5">
    <location>
        <position position="230"/>
    </location>
    <ligand>
        <name>S-adenosyl-L-methionine</name>
        <dbReference type="ChEBI" id="CHEBI:59789"/>
    </ligand>
</feature>
<keyword evidence="2 5" id="KW-0808">Transferase</keyword>
<reference evidence="8" key="1">
    <citation type="journal article" date="2014" name="BMC Genomics">
        <title>The Babesia bovis gene and promoter model: an update from full-length EST analysis.</title>
        <authorList>
            <person name="Yamagishi J."/>
            <person name="Wakaguri H."/>
            <person name="Yokoyama N."/>
            <person name="Yamashita R."/>
            <person name="Suzuki Y."/>
            <person name="Xuan X."/>
            <person name="Igarashi I."/>
        </authorList>
    </citation>
    <scope>NUCLEOTIDE SEQUENCE</scope>
    <source>
        <strain evidence="8">Texas</strain>
    </source>
</reference>
<feature type="binding site" evidence="5">
    <location>
        <begin position="200"/>
        <end position="206"/>
    </location>
    <ligand>
        <name>S-adenosyl-L-methionine</name>
        <dbReference type="ChEBI" id="CHEBI:59789"/>
    </ligand>
</feature>
<dbReference type="GO" id="GO:0003723">
    <property type="term" value="F:RNA binding"/>
    <property type="evidence" value="ECO:0007669"/>
    <property type="project" value="UniProtKB-UniRule"/>
</dbReference>
<dbReference type="PROSITE" id="PS51686">
    <property type="entry name" value="SAM_MT_RSMB_NOP"/>
    <property type="match status" value="1"/>
</dbReference>
<organism evidence="8">
    <name type="scientific">Babesia bovis</name>
    <dbReference type="NCBI Taxonomy" id="5865"/>
    <lineage>
        <taxon>Eukaryota</taxon>
        <taxon>Sar</taxon>
        <taxon>Alveolata</taxon>
        <taxon>Apicomplexa</taxon>
        <taxon>Aconoidasida</taxon>
        <taxon>Piroplasmida</taxon>
        <taxon>Babesiidae</taxon>
        <taxon>Babesia</taxon>
    </lineage>
</organism>
<evidence type="ECO:0000259" key="7">
    <source>
        <dbReference type="PROSITE" id="PS51686"/>
    </source>
</evidence>
<dbReference type="InterPro" id="IPR023269">
    <property type="entry name" value="RCMT_subfamily_9"/>
</dbReference>
<dbReference type="Pfam" id="PF01189">
    <property type="entry name" value="Methyltr_RsmB-F"/>
    <property type="match status" value="1"/>
</dbReference>
<feature type="domain" description="SAM-dependent MTase RsmB/NOP-type" evidence="7">
    <location>
        <begin position="196"/>
        <end position="445"/>
    </location>
</feature>
<dbReference type="EMBL" id="AK441441">
    <property type="protein sequence ID" value="BAN65235.1"/>
    <property type="molecule type" value="mRNA"/>
</dbReference>